<feature type="chain" id="PRO_5029471854" evidence="6">
    <location>
        <begin position="22"/>
        <end position="129"/>
    </location>
</feature>
<keyword evidence="4 6" id="KW-0732">Signal</keyword>
<evidence type="ECO:0000256" key="3">
    <source>
        <dbReference type="ARBA" id="ARBA00022525"/>
    </source>
</evidence>
<comment type="similarity">
    <text evidence="2">Belongs to the FAM24 family.</text>
</comment>
<feature type="transmembrane region" description="Helical" evidence="5">
    <location>
        <begin position="34"/>
        <end position="60"/>
    </location>
</feature>
<keyword evidence="8" id="KW-1185">Reference proteome</keyword>
<keyword evidence="5" id="KW-0812">Transmembrane</keyword>
<keyword evidence="5" id="KW-0472">Membrane</keyword>
<evidence type="ECO:0000313" key="8">
    <source>
        <dbReference type="Proteomes" id="UP000593571"/>
    </source>
</evidence>
<dbReference type="PANTHER" id="PTHR35860">
    <property type="entry name" value="PROTEIN FAM24B"/>
    <property type="match status" value="1"/>
</dbReference>
<dbReference type="Proteomes" id="UP000593571">
    <property type="component" value="Unassembled WGS sequence"/>
</dbReference>
<evidence type="ECO:0000256" key="6">
    <source>
        <dbReference type="SAM" id="SignalP"/>
    </source>
</evidence>
<proteinExistence type="inferred from homology"/>
<evidence type="ECO:0000256" key="5">
    <source>
        <dbReference type="SAM" id="Phobius"/>
    </source>
</evidence>
<keyword evidence="3" id="KW-0964">Secreted</keyword>
<dbReference type="InterPro" id="IPR028122">
    <property type="entry name" value="FAM24"/>
</dbReference>
<evidence type="ECO:0000256" key="2">
    <source>
        <dbReference type="ARBA" id="ARBA00007386"/>
    </source>
</evidence>
<dbReference type="Pfam" id="PF15193">
    <property type="entry name" value="FAM24"/>
    <property type="match status" value="1"/>
</dbReference>
<dbReference type="AlphaFoldDB" id="A0A7J8G8F5"/>
<dbReference type="EMBL" id="JACASE010000006">
    <property type="protein sequence ID" value="KAF6455975.1"/>
    <property type="molecule type" value="Genomic_DNA"/>
</dbReference>
<feature type="signal peptide" evidence="6">
    <location>
        <begin position="1"/>
        <end position="21"/>
    </location>
</feature>
<comment type="subcellular location">
    <subcellularLocation>
        <location evidence="1">Secreted</location>
    </subcellularLocation>
</comment>
<sequence length="129" mass="14010">MYRFLKLILIVFFFYCQRSSGYQMADAPSSDINSIIMLCIGSCILVAMLVLMGVVIGLYIKVTRALKVPNVPVCFTLNDDPAMVAQDKVTAATSITAGSCPNLGCCDDCNLYANFEALPPCYCNVNEGL</sequence>
<evidence type="ECO:0000256" key="4">
    <source>
        <dbReference type="ARBA" id="ARBA00022729"/>
    </source>
</evidence>
<protein>
    <submittedName>
        <fullName evidence="7">Family with sequence similarity 24 member B</fullName>
    </submittedName>
</protein>
<gene>
    <name evidence="7" type="ORF">HJG63_004890</name>
</gene>
<organism evidence="7 8">
    <name type="scientific">Rousettus aegyptiacus</name>
    <name type="common">Egyptian fruit bat</name>
    <name type="synonym">Pteropus aegyptiacus</name>
    <dbReference type="NCBI Taxonomy" id="9407"/>
    <lineage>
        <taxon>Eukaryota</taxon>
        <taxon>Metazoa</taxon>
        <taxon>Chordata</taxon>
        <taxon>Craniata</taxon>
        <taxon>Vertebrata</taxon>
        <taxon>Euteleostomi</taxon>
        <taxon>Mammalia</taxon>
        <taxon>Eutheria</taxon>
        <taxon>Laurasiatheria</taxon>
        <taxon>Chiroptera</taxon>
        <taxon>Yinpterochiroptera</taxon>
        <taxon>Pteropodoidea</taxon>
        <taxon>Pteropodidae</taxon>
        <taxon>Rousettinae</taxon>
        <taxon>Rousettus</taxon>
    </lineage>
</organism>
<keyword evidence="5" id="KW-1133">Transmembrane helix</keyword>
<accession>A0A7J8G8F5</accession>
<name>A0A7J8G8F5_ROUAE</name>
<dbReference type="PANTHER" id="PTHR35860:SF1">
    <property type="entry name" value="PROTEIN FAM24A"/>
    <property type="match status" value="1"/>
</dbReference>
<dbReference type="GO" id="GO:0005576">
    <property type="term" value="C:extracellular region"/>
    <property type="evidence" value="ECO:0007669"/>
    <property type="project" value="UniProtKB-SubCell"/>
</dbReference>
<evidence type="ECO:0000313" key="7">
    <source>
        <dbReference type="EMBL" id="KAF6455975.1"/>
    </source>
</evidence>
<reference evidence="7 8" key="1">
    <citation type="journal article" date="2020" name="Nature">
        <title>Six reference-quality genomes reveal evolution of bat adaptations.</title>
        <authorList>
            <person name="Jebb D."/>
            <person name="Huang Z."/>
            <person name="Pippel M."/>
            <person name="Hughes G.M."/>
            <person name="Lavrichenko K."/>
            <person name="Devanna P."/>
            <person name="Winkler S."/>
            <person name="Jermiin L.S."/>
            <person name="Skirmuntt E.C."/>
            <person name="Katzourakis A."/>
            <person name="Burkitt-Gray L."/>
            <person name="Ray D.A."/>
            <person name="Sullivan K.A.M."/>
            <person name="Roscito J.G."/>
            <person name="Kirilenko B.M."/>
            <person name="Davalos L.M."/>
            <person name="Corthals A.P."/>
            <person name="Power M.L."/>
            <person name="Jones G."/>
            <person name="Ransome R.D."/>
            <person name="Dechmann D.K.N."/>
            <person name="Locatelli A.G."/>
            <person name="Puechmaille S.J."/>
            <person name="Fedrigo O."/>
            <person name="Jarvis E.D."/>
            <person name="Hiller M."/>
            <person name="Vernes S.C."/>
            <person name="Myers E.W."/>
            <person name="Teeling E.C."/>
        </authorList>
    </citation>
    <scope>NUCLEOTIDE SEQUENCE [LARGE SCALE GENOMIC DNA]</scope>
    <source>
        <strain evidence="7">MRouAeg1</strain>
        <tissue evidence="7">Muscle</tissue>
    </source>
</reference>
<comment type="caution">
    <text evidence="7">The sequence shown here is derived from an EMBL/GenBank/DDBJ whole genome shotgun (WGS) entry which is preliminary data.</text>
</comment>
<evidence type="ECO:0000256" key="1">
    <source>
        <dbReference type="ARBA" id="ARBA00004613"/>
    </source>
</evidence>